<evidence type="ECO:0000256" key="1">
    <source>
        <dbReference type="ARBA" id="ARBA00004496"/>
    </source>
</evidence>
<dbReference type="CDD" id="cd00798">
    <property type="entry name" value="INT_XerDC_C"/>
    <property type="match status" value="1"/>
</dbReference>
<comment type="subcellular location">
    <subcellularLocation>
        <location evidence="1 9">Cytoplasm</location>
    </subcellularLocation>
</comment>
<dbReference type="InterPro" id="IPR010998">
    <property type="entry name" value="Integrase_recombinase_N"/>
</dbReference>
<keyword evidence="4 9" id="KW-0159">Chromosome partition</keyword>
<feature type="active site" evidence="9">
    <location>
        <position position="292"/>
    </location>
</feature>
<dbReference type="GO" id="GO:0009037">
    <property type="term" value="F:tyrosine-based site-specific recombinase activity"/>
    <property type="evidence" value="ECO:0007669"/>
    <property type="project" value="UniProtKB-UniRule"/>
</dbReference>
<dbReference type="PROSITE" id="PS51898">
    <property type="entry name" value="TYR_RECOMBINASE"/>
    <property type="match status" value="1"/>
</dbReference>
<feature type="active site" evidence="9">
    <location>
        <position position="196"/>
    </location>
</feature>
<keyword evidence="8 9" id="KW-0131">Cell cycle</keyword>
<dbReference type="GO" id="GO:0005737">
    <property type="term" value="C:cytoplasm"/>
    <property type="evidence" value="ECO:0007669"/>
    <property type="project" value="UniProtKB-SubCell"/>
</dbReference>
<dbReference type="Proteomes" id="UP000184076">
    <property type="component" value="Unassembled WGS sequence"/>
</dbReference>
<dbReference type="PROSITE" id="PS51900">
    <property type="entry name" value="CB"/>
    <property type="match status" value="1"/>
</dbReference>
<dbReference type="GO" id="GO:0051301">
    <property type="term" value="P:cell division"/>
    <property type="evidence" value="ECO:0007669"/>
    <property type="project" value="UniProtKB-KW"/>
</dbReference>
<keyword evidence="13" id="KW-1185">Reference proteome</keyword>
<evidence type="ECO:0000313" key="12">
    <source>
        <dbReference type="EMBL" id="SHF54793.1"/>
    </source>
</evidence>
<keyword evidence="2 9" id="KW-0963">Cytoplasm</keyword>
<organism evidence="12 13">
    <name type="scientific">Desulfacinum infernum DSM 9756</name>
    <dbReference type="NCBI Taxonomy" id="1121391"/>
    <lineage>
        <taxon>Bacteria</taxon>
        <taxon>Pseudomonadati</taxon>
        <taxon>Thermodesulfobacteriota</taxon>
        <taxon>Syntrophobacteria</taxon>
        <taxon>Syntrophobacterales</taxon>
        <taxon>Syntrophobacteraceae</taxon>
        <taxon>Desulfacinum</taxon>
    </lineage>
</organism>
<dbReference type="PANTHER" id="PTHR30349">
    <property type="entry name" value="PHAGE INTEGRASE-RELATED"/>
    <property type="match status" value="1"/>
</dbReference>
<dbReference type="Pfam" id="PF02899">
    <property type="entry name" value="Phage_int_SAM_1"/>
    <property type="match status" value="1"/>
</dbReference>
<dbReference type="Gene3D" id="1.10.150.130">
    <property type="match status" value="1"/>
</dbReference>
<evidence type="ECO:0000256" key="2">
    <source>
        <dbReference type="ARBA" id="ARBA00022490"/>
    </source>
</evidence>
<evidence type="ECO:0000256" key="3">
    <source>
        <dbReference type="ARBA" id="ARBA00022618"/>
    </source>
</evidence>
<evidence type="ECO:0000256" key="7">
    <source>
        <dbReference type="ARBA" id="ARBA00023172"/>
    </source>
</evidence>
<dbReference type="InterPro" id="IPR011010">
    <property type="entry name" value="DNA_brk_join_enz"/>
</dbReference>
<sequence length="323" mass="36630">MTQAPLSPPSNRPSEGSAHRAVADFLDHVRHERGLSRETVRAYRTDLERLLAFARDKVQRDRDVRVEDFTDELLHGYVMSLHQRLAKTSQARALSTCRSFFNFLVDRGDLPLNPLRAVSSPKLPSTVPGFLNVDDMVRFLDQLERNAKAPGAPWTHARDWALMETLYSTGLRVGELVRLDRHSVDPVRGLVRTLGKGSKERVVPIGSKALEALRRYLTSRDRTVRRGDAQALFVNTRGGRLTDRSVRRILKARLQQAGLWQPLSPHGLRHSFATHLLSSGADLRSIQEMLGHASLSTTQRYTKVHLDQLMSVYDEAHPRSRKR</sequence>
<dbReference type="GO" id="GO:0007059">
    <property type="term" value="P:chromosome segregation"/>
    <property type="evidence" value="ECO:0007669"/>
    <property type="project" value="UniProtKB-UniRule"/>
</dbReference>
<dbReference type="InterPro" id="IPR004107">
    <property type="entry name" value="Integrase_SAM-like_N"/>
</dbReference>
<dbReference type="GO" id="GO:0006313">
    <property type="term" value="P:DNA transposition"/>
    <property type="evidence" value="ECO:0007669"/>
    <property type="project" value="UniProtKB-UniRule"/>
</dbReference>
<evidence type="ECO:0000313" key="13">
    <source>
        <dbReference type="Proteomes" id="UP000184076"/>
    </source>
</evidence>
<feature type="domain" description="Core-binding (CB)" evidence="11">
    <location>
        <begin position="16"/>
        <end position="105"/>
    </location>
</feature>
<protein>
    <recommendedName>
        <fullName evidence="9">Tyrosine recombinase XerC</fullName>
    </recommendedName>
</protein>
<dbReference type="PANTHER" id="PTHR30349:SF77">
    <property type="entry name" value="TYROSINE RECOMBINASE XERC"/>
    <property type="match status" value="1"/>
</dbReference>
<dbReference type="SUPFAM" id="SSF56349">
    <property type="entry name" value="DNA breaking-rejoining enzymes"/>
    <property type="match status" value="1"/>
</dbReference>
<dbReference type="InterPro" id="IPR050090">
    <property type="entry name" value="Tyrosine_recombinase_XerCD"/>
</dbReference>
<name>A0A1M5CJ81_9BACT</name>
<comment type="subunit">
    <text evidence="9">Forms a cyclic heterotetrameric complex composed of two molecules of XerC and two molecules of XerD.</text>
</comment>
<accession>A0A1M5CJ81</accession>
<evidence type="ECO:0000256" key="5">
    <source>
        <dbReference type="ARBA" id="ARBA00022908"/>
    </source>
</evidence>
<keyword evidence="7 9" id="KW-0233">DNA recombination</keyword>
<dbReference type="AlphaFoldDB" id="A0A1M5CJ81"/>
<dbReference type="Gene3D" id="1.10.443.10">
    <property type="entry name" value="Intergrase catalytic core"/>
    <property type="match status" value="1"/>
</dbReference>
<feature type="domain" description="Tyr recombinase" evidence="10">
    <location>
        <begin position="126"/>
        <end position="314"/>
    </location>
</feature>
<dbReference type="InterPro" id="IPR044068">
    <property type="entry name" value="CB"/>
</dbReference>
<dbReference type="InterPro" id="IPR013762">
    <property type="entry name" value="Integrase-like_cat_sf"/>
</dbReference>
<dbReference type="Pfam" id="PF00589">
    <property type="entry name" value="Phage_integrase"/>
    <property type="match status" value="1"/>
</dbReference>
<feature type="active site" evidence="9">
    <location>
        <position position="172"/>
    </location>
</feature>
<comment type="similarity">
    <text evidence="9">Belongs to the 'phage' integrase family. XerC subfamily.</text>
</comment>
<feature type="active site" evidence="9">
    <location>
        <position position="266"/>
    </location>
</feature>
<keyword evidence="3 9" id="KW-0132">Cell division</keyword>
<dbReference type="RefSeq" id="WP_084076414.1">
    <property type="nucleotide sequence ID" value="NZ_FQVB01000020.1"/>
</dbReference>
<evidence type="ECO:0000256" key="8">
    <source>
        <dbReference type="ARBA" id="ARBA00023306"/>
    </source>
</evidence>
<reference evidence="13" key="1">
    <citation type="submission" date="2016-11" db="EMBL/GenBank/DDBJ databases">
        <authorList>
            <person name="Varghese N."/>
            <person name="Submissions S."/>
        </authorList>
    </citation>
    <scope>NUCLEOTIDE SEQUENCE [LARGE SCALE GENOMIC DNA]</scope>
    <source>
        <strain evidence="13">DSM 9756</strain>
    </source>
</reference>
<dbReference type="InterPro" id="IPR023009">
    <property type="entry name" value="Tyrosine_recombinase_XerC/XerD"/>
</dbReference>
<dbReference type="NCBIfam" id="NF001399">
    <property type="entry name" value="PRK00283.1"/>
    <property type="match status" value="1"/>
</dbReference>
<evidence type="ECO:0000256" key="4">
    <source>
        <dbReference type="ARBA" id="ARBA00022829"/>
    </source>
</evidence>
<feature type="active site" evidence="9">
    <location>
        <position position="269"/>
    </location>
</feature>
<dbReference type="InterPro" id="IPR002104">
    <property type="entry name" value="Integrase_catalytic"/>
</dbReference>
<keyword evidence="5 9" id="KW-0229">DNA integration</keyword>
<dbReference type="EMBL" id="FQVB01000020">
    <property type="protein sequence ID" value="SHF54793.1"/>
    <property type="molecule type" value="Genomic_DNA"/>
</dbReference>
<dbReference type="STRING" id="1121391.SAMN02745206_02223"/>
<dbReference type="GO" id="GO:0003677">
    <property type="term" value="F:DNA binding"/>
    <property type="evidence" value="ECO:0007669"/>
    <property type="project" value="UniProtKB-UniRule"/>
</dbReference>
<keyword evidence="6 9" id="KW-0238">DNA-binding</keyword>
<evidence type="ECO:0000256" key="6">
    <source>
        <dbReference type="ARBA" id="ARBA00023125"/>
    </source>
</evidence>
<dbReference type="HAMAP" id="MF_01808">
    <property type="entry name" value="Recomb_XerC_XerD"/>
    <property type="match status" value="1"/>
</dbReference>
<dbReference type="OrthoDB" id="9801717at2"/>
<comment type="function">
    <text evidence="9">Site-specific tyrosine recombinase, which acts by catalyzing the cutting and rejoining of the recombining DNA molecules. The XerC-XerD complex is essential to convert dimers of the bacterial chromosome into monomers to permit their segregation at cell division. It also contributes to the segregational stability of plasmids.</text>
</comment>
<feature type="active site" description="O-(3'-phospho-DNA)-tyrosine intermediate" evidence="9">
    <location>
        <position position="301"/>
    </location>
</feature>
<evidence type="ECO:0000259" key="11">
    <source>
        <dbReference type="PROSITE" id="PS51900"/>
    </source>
</evidence>
<gene>
    <name evidence="9" type="primary">xerC</name>
    <name evidence="12" type="ORF">SAMN02745206_02223</name>
</gene>
<evidence type="ECO:0000259" key="10">
    <source>
        <dbReference type="PROSITE" id="PS51898"/>
    </source>
</evidence>
<evidence type="ECO:0000256" key="9">
    <source>
        <dbReference type="HAMAP-Rule" id="MF_01808"/>
    </source>
</evidence>
<proteinExistence type="inferred from homology"/>